<feature type="domain" description="Sugar fermentation stimulation protein C-terminal" evidence="2">
    <location>
        <begin position="80"/>
        <end position="216"/>
    </location>
</feature>
<comment type="similarity">
    <text evidence="1">Belongs to the SfsA family.</text>
</comment>
<dbReference type="CDD" id="cd22359">
    <property type="entry name" value="SfsA-like_bacterial"/>
    <property type="match status" value="1"/>
</dbReference>
<evidence type="ECO:0000256" key="1">
    <source>
        <dbReference type="HAMAP-Rule" id="MF_00095"/>
    </source>
</evidence>
<dbReference type="RefSeq" id="WP_188393484.1">
    <property type="nucleotide sequence ID" value="NZ_BMEV01000129.1"/>
</dbReference>
<dbReference type="Pfam" id="PF03749">
    <property type="entry name" value="SfsA"/>
    <property type="match status" value="1"/>
</dbReference>
<protein>
    <recommendedName>
        <fullName evidence="1">Sugar fermentation stimulation protein homolog</fullName>
    </recommendedName>
</protein>
<dbReference type="PANTHER" id="PTHR30545:SF2">
    <property type="entry name" value="SUGAR FERMENTATION STIMULATION PROTEIN A"/>
    <property type="match status" value="1"/>
</dbReference>
<dbReference type="HAMAP" id="MF_00095">
    <property type="entry name" value="SfsA"/>
    <property type="match status" value="1"/>
</dbReference>
<dbReference type="InterPro" id="IPR040452">
    <property type="entry name" value="SfsA_C"/>
</dbReference>
<dbReference type="InterPro" id="IPR041465">
    <property type="entry name" value="SfsA_N"/>
</dbReference>
<dbReference type="GO" id="GO:0003677">
    <property type="term" value="F:DNA binding"/>
    <property type="evidence" value="ECO:0007669"/>
    <property type="project" value="InterPro"/>
</dbReference>
<reference evidence="4" key="2">
    <citation type="submission" date="2020-09" db="EMBL/GenBank/DDBJ databases">
        <authorList>
            <person name="Sun Q."/>
            <person name="Zhou Y."/>
        </authorList>
    </citation>
    <scope>NUCLEOTIDE SEQUENCE</scope>
    <source>
        <strain evidence="4">CGMCC 1.12360</strain>
    </source>
</reference>
<dbReference type="Pfam" id="PF17746">
    <property type="entry name" value="SfsA_N"/>
    <property type="match status" value="1"/>
</dbReference>
<dbReference type="EMBL" id="BMEV01000129">
    <property type="protein sequence ID" value="GFZ92095.1"/>
    <property type="molecule type" value="Genomic_DNA"/>
</dbReference>
<dbReference type="NCBIfam" id="TIGR00230">
    <property type="entry name" value="sfsA"/>
    <property type="match status" value="1"/>
</dbReference>
<dbReference type="InterPro" id="IPR005224">
    <property type="entry name" value="SfsA"/>
</dbReference>
<proteinExistence type="inferred from homology"/>
<comment type="caution">
    <text evidence="4">The sequence shown here is derived from an EMBL/GenBank/DDBJ whole genome shotgun (WGS) entry which is preliminary data.</text>
</comment>
<reference evidence="4" key="1">
    <citation type="journal article" date="2014" name="Int. J. Syst. Evol. Microbiol.">
        <title>Complete genome sequence of Corynebacterium casei LMG S-19264T (=DSM 44701T), isolated from a smear-ripened cheese.</title>
        <authorList>
            <consortium name="US DOE Joint Genome Institute (JGI-PGF)"/>
            <person name="Walter F."/>
            <person name="Albersmeier A."/>
            <person name="Kalinowski J."/>
            <person name="Ruckert C."/>
        </authorList>
    </citation>
    <scope>NUCLEOTIDE SEQUENCE</scope>
    <source>
        <strain evidence="4">CGMCC 1.12360</strain>
    </source>
</reference>
<dbReference type="Gene3D" id="2.40.50.580">
    <property type="match status" value="1"/>
</dbReference>
<keyword evidence="5" id="KW-1185">Reference proteome</keyword>
<name>A0A8J2TRN3_9BACI</name>
<evidence type="ECO:0000259" key="3">
    <source>
        <dbReference type="Pfam" id="PF17746"/>
    </source>
</evidence>
<evidence type="ECO:0000313" key="4">
    <source>
        <dbReference type="EMBL" id="GFZ92095.1"/>
    </source>
</evidence>
<evidence type="ECO:0000313" key="5">
    <source>
        <dbReference type="Proteomes" id="UP000602050"/>
    </source>
</evidence>
<organism evidence="4 5">
    <name type="scientific">Compostibacillus humi</name>
    <dbReference type="NCBI Taxonomy" id="1245525"/>
    <lineage>
        <taxon>Bacteria</taxon>
        <taxon>Bacillati</taxon>
        <taxon>Bacillota</taxon>
        <taxon>Bacilli</taxon>
        <taxon>Bacillales</taxon>
        <taxon>Bacillaceae</taxon>
        <taxon>Compostibacillus</taxon>
    </lineage>
</organism>
<dbReference type="AlphaFoldDB" id="A0A8J2TRN3"/>
<dbReference type="Proteomes" id="UP000602050">
    <property type="component" value="Unassembled WGS sequence"/>
</dbReference>
<sequence>MKYSQTVKGIFVKRLNRFIAEVLINDRLEKVHVKNTGRLKELLLEKAEVALTAAENPNRKTKYSLIAVKKGDRWINIDSQVPNEVVFEGLIKGKISELGKPSLAKKEVTFGNSRFDLYFEKNGEKGFIEVKGVTLEDGGVAMFPDAPTSRGTKHILEMKEAVHAGYRGIILFLIQMNGCHTFTPNEKMDKAFADACREAAVNGVEILAYDTTVTEKDIVLNRPVKAVLD</sequence>
<accession>A0A8J2TRN3</accession>
<evidence type="ECO:0000259" key="2">
    <source>
        <dbReference type="Pfam" id="PF03749"/>
    </source>
</evidence>
<dbReference type="PANTHER" id="PTHR30545">
    <property type="entry name" value="SUGAR FERMENTATION STIMULATION PROTEIN A"/>
    <property type="match status" value="1"/>
</dbReference>
<dbReference type="Gene3D" id="3.40.1350.60">
    <property type="match status" value="1"/>
</dbReference>
<gene>
    <name evidence="1 4" type="primary">sfsA</name>
    <name evidence="4" type="ORF">GCM10010978_33000</name>
</gene>
<feature type="domain" description="SfsA N-terminal OB" evidence="3">
    <location>
        <begin position="12"/>
        <end position="77"/>
    </location>
</feature>